<dbReference type="AlphaFoldDB" id="A0A4P9ZKX0"/>
<protein>
    <submittedName>
        <fullName evidence="2">Uncharacterized protein</fullName>
    </submittedName>
</protein>
<evidence type="ECO:0000313" key="2">
    <source>
        <dbReference type="EMBL" id="RKP33924.1"/>
    </source>
</evidence>
<gene>
    <name evidence="2" type="ORF">BJ085DRAFT_8314</name>
</gene>
<keyword evidence="3" id="KW-1185">Reference proteome</keyword>
<name>A0A4P9ZKX0_9FUNG</name>
<feature type="compositionally biased region" description="Acidic residues" evidence="1">
    <location>
        <begin position="13"/>
        <end position="24"/>
    </location>
</feature>
<sequence>ELPDDRDTYEGDLPFDQDDYDETPFEDEDDRVHDVLASAEQRLEEGRQRFQLVMARLLEQRVILAFREQVAQAKADELLREL</sequence>
<feature type="non-terminal residue" evidence="2">
    <location>
        <position position="82"/>
    </location>
</feature>
<reference evidence="3" key="1">
    <citation type="journal article" date="2018" name="Nat. Microbiol.">
        <title>Leveraging single-cell genomics to expand the fungal tree of life.</title>
        <authorList>
            <person name="Ahrendt S.R."/>
            <person name="Quandt C.A."/>
            <person name="Ciobanu D."/>
            <person name="Clum A."/>
            <person name="Salamov A."/>
            <person name="Andreopoulos B."/>
            <person name="Cheng J.F."/>
            <person name="Woyke T."/>
            <person name="Pelin A."/>
            <person name="Henrissat B."/>
            <person name="Reynolds N.K."/>
            <person name="Benny G.L."/>
            <person name="Smith M.E."/>
            <person name="James T.Y."/>
            <person name="Grigoriev I.V."/>
        </authorList>
    </citation>
    <scope>NUCLEOTIDE SEQUENCE [LARGE SCALE GENOMIC DNA]</scope>
    <source>
        <strain evidence="3">RSA 468</strain>
    </source>
</reference>
<dbReference type="EMBL" id="ML003461">
    <property type="protein sequence ID" value="RKP33924.1"/>
    <property type="molecule type" value="Genomic_DNA"/>
</dbReference>
<feature type="region of interest" description="Disordered" evidence="1">
    <location>
        <begin position="1"/>
        <end position="24"/>
    </location>
</feature>
<proteinExistence type="predicted"/>
<accession>A0A4P9ZKX0</accession>
<evidence type="ECO:0000256" key="1">
    <source>
        <dbReference type="SAM" id="MobiDB-lite"/>
    </source>
</evidence>
<evidence type="ECO:0000313" key="3">
    <source>
        <dbReference type="Proteomes" id="UP000268162"/>
    </source>
</evidence>
<dbReference type="STRING" id="215637.A0A4P9ZKX0"/>
<organism evidence="2 3">
    <name type="scientific">Dimargaris cristalligena</name>
    <dbReference type="NCBI Taxonomy" id="215637"/>
    <lineage>
        <taxon>Eukaryota</taxon>
        <taxon>Fungi</taxon>
        <taxon>Fungi incertae sedis</taxon>
        <taxon>Zoopagomycota</taxon>
        <taxon>Kickxellomycotina</taxon>
        <taxon>Dimargaritomycetes</taxon>
        <taxon>Dimargaritales</taxon>
        <taxon>Dimargaritaceae</taxon>
        <taxon>Dimargaris</taxon>
    </lineage>
</organism>
<feature type="non-terminal residue" evidence="2">
    <location>
        <position position="1"/>
    </location>
</feature>
<dbReference type="Proteomes" id="UP000268162">
    <property type="component" value="Unassembled WGS sequence"/>
</dbReference>